<name>A0A922N0B8_SPOEX</name>
<protein>
    <submittedName>
        <fullName evidence="2">Uncharacterized protein</fullName>
    </submittedName>
</protein>
<evidence type="ECO:0000313" key="2">
    <source>
        <dbReference type="EMBL" id="KAH9645547.1"/>
    </source>
</evidence>
<reference evidence="2" key="1">
    <citation type="journal article" date="2021" name="G3 (Bethesda)">
        <title>Genome and transcriptome analysis of the beet armyworm Spodoptera exigua reveals targets for pest control. .</title>
        <authorList>
            <person name="Simon S."/>
            <person name="Breeschoten T."/>
            <person name="Jansen H.J."/>
            <person name="Dirks R.P."/>
            <person name="Schranz M.E."/>
            <person name="Ros V.I.D."/>
        </authorList>
    </citation>
    <scope>NUCLEOTIDE SEQUENCE</scope>
    <source>
        <strain evidence="2">TB_SE_WUR_2020</strain>
    </source>
</reference>
<evidence type="ECO:0000256" key="1">
    <source>
        <dbReference type="SAM" id="MobiDB-lite"/>
    </source>
</evidence>
<dbReference type="AlphaFoldDB" id="A0A922N0B8"/>
<evidence type="ECO:0000313" key="3">
    <source>
        <dbReference type="Proteomes" id="UP000814243"/>
    </source>
</evidence>
<comment type="caution">
    <text evidence="2">The sequence shown here is derived from an EMBL/GenBank/DDBJ whole genome shotgun (WGS) entry which is preliminary data.</text>
</comment>
<proteinExistence type="predicted"/>
<organism evidence="2 3">
    <name type="scientific">Spodoptera exigua</name>
    <name type="common">Beet armyworm</name>
    <name type="synonym">Noctua fulgens</name>
    <dbReference type="NCBI Taxonomy" id="7107"/>
    <lineage>
        <taxon>Eukaryota</taxon>
        <taxon>Metazoa</taxon>
        <taxon>Ecdysozoa</taxon>
        <taxon>Arthropoda</taxon>
        <taxon>Hexapoda</taxon>
        <taxon>Insecta</taxon>
        <taxon>Pterygota</taxon>
        <taxon>Neoptera</taxon>
        <taxon>Endopterygota</taxon>
        <taxon>Lepidoptera</taxon>
        <taxon>Glossata</taxon>
        <taxon>Ditrysia</taxon>
        <taxon>Noctuoidea</taxon>
        <taxon>Noctuidae</taxon>
        <taxon>Amphipyrinae</taxon>
        <taxon>Spodoptera</taxon>
    </lineage>
</organism>
<sequence>MPPKRRTGRDEGSESDTDVEMNRTVVSSPNYIMSADMLNTLVSNITRSQVEANRVLIESILAGNRNPPSTASPRREDADACTYAPRVESYRSGEDAPFPQYHSHDKATHSCREIRFFITLPQNTKSHLIGKVYAGSYFWVVCNMQQAWLLSRLRRCGAPAVPRELIVADGFTPITAASACWPASPASLSHGDVRYNHLLLSSRAAPPLRAFAILKNTLGVGQKRDHVKSVSQQFISVTNFCSTLKTLCQKTMY</sequence>
<accession>A0A922N0B8</accession>
<feature type="region of interest" description="Disordered" evidence="1">
    <location>
        <begin position="1"/>
        <end position="25"/>
    </location>
</feature>
<gene>
    <name evidence="2" type="ORF">HF086_008891</name>
</gene>
<dbReference type="Proteomes" id="UP000814243">
    <property type="component" value="Unassembled WGS sequence"/>
</dbReference>
<dbReference type="EMBL" id="JACEFF010000020">
    <property type="protein sequence ID" value="KAH9645547.1"/>
    <property type="molecule type" value="Genomic_DNA"/>
</dbReference>